<dbReference type="Proteomes" id="UP001297272">
    <property type="component" value="Unassembled WGS sequence"/>
</dbReference>
<keyword evidence="1" id="KW-0472">Membrane</keyword>
<organism evidence="2 3">
    <name type="scientific">Tianweitania aestuarii</name>
    <dbReference type="NCBI Taxonomy" id="2814886"/>
    <lineage>
        <taxon>Bacteria</taxon>
        <taxon>Pseudomonadati</taxon>
        <taxon>Pseudomonadota</taxon>
        <taxon>Alphaproteobacteria</taxon>
        <taxon>Hyphomicrobiales</taxon>
        <taxon>Phyllobacteriaceae</taxon>
        <taxon>Tianweitania</taxon>
    </lineage>
</organism>
<dbReference type="EMBL" id="JAFMNX010000006">
    <property type="protein sequence ID" value="MBS9722550.1"/>
    <property type="molecule type" value="Genomic_DNA"/>
</dbReference>
<keyword evidence="1" id="KW-1133">Transmembrane helix</keyword>
<protein>
    <submittedName>
        <fullName evidence="2">Fimbrial protein</fullName>
    </submittedName>
</protein>
<name>A0ABS5RZR8_9HYPH</name>
<evidence type="ECO:0000313" key="3">
    <source>
        <dbReference type="Proteomes" id="UP001297272"/>
    </source>
</evidence>
<comment type="caution">
    <text evidence="2">The sequence shown here is derived from an EMBL/GenBank/DDBJ whole genome shotgun (WGS) entry which is preliminary data.</text>
</comment>
<sequence length="128" mass="13934">MNQPEPELDDDQPLEPAMERVRGKLVRFMAINLGLLFVALMAVVLAIVYRWTRTPEPDAAPAAETATIPQGDDRIQTVPLPEGARVTSQSLEGNRLALDTINTDGSRVLVIYDFAAGRVIARVALPAL</sequence>
<feature type="transmembrane region" description="Helical" evidence="1">
    <location>
        <begin position="28"/>
        <end position="51"/>
    </location>
</feature>
<gene>
    <name evidence="2" type="ORF">JYU29_17790</name>
</gene>
<evidence type="ECO:0000256" key="1">
    <source>
        <dbReference type="SAM" id="Phobius"/>
    </source>
</evidence>
<dbReference type="RefSeq" id="WP_213986200.1">
    <property type="nucleotide sequence ID" value="NZ_JAFMNX010000006.1"/>
</dbReference>
<evidence type="ECO:0000313" key="2">
    <source>
        <dbReference type="EMBL" id="MBS9722550.1"/>
    </source>
</evidence>
<keyword evidence="1" id="KW-0812">Transmembrane</keyword>
<reference evidence="2 3" key="1">
    <citation type="submission" date="2021-03" db="EMBL/GenBank/DDBJ databases">
        <title>Tianweitania aestuarii sp. nov., isolated from a tidal flat.</title>
        <authorList>
            <person name="Park S."/>
            <person name="Yoon J.-H."/>
        </authorList>
    </citation>
    <scope>NUCLEOTIDE SEQUENCE [LARGE SCALE GENOMIC DNA]</scope>
    <source>
        <strain evidence="2 3">BSSL-BM11</strain>
    </source>
</reference>
<keyword evidence="3" id="KW-1185">Reference proteome</keyword>
<proteinExistence type="predicted"/>
<accession>A0ABS5RZR8</accession>